<dbReference type="InterPro" id="IPR050173">
    <property type="entry name" value="ABC_transporter_C-like"/>
</dbReference>
<keyword evidence="6 9" id="KW-1133">Transmembrane helix</keyword>
<feature type="transmembrane region" description="Helical" evidence="9">
    <location>
        <begin position="1189"/>
        <end position="1209"/>
    </location>
</feature>
<feature type="transmembrane region" description="Helical" evidence="9">
    <location>
        <begin position="1076"/>
        <end position="1095"/>
    </location>
</feature>
<dbReference type="GO" id="GO:0140359">
    <property type="term" value="F:ABC-type transporter activity"/>
    <property type="evidence" value="ECO:0007669"/>
    <property type="project" value="InterPro"/>
</dbReference>
<feature type="transmembrane region" description="Helical" evidence="9">
    <location>
        <begin position="83"/>
        <end position="103"/>
    </location>
</feature>
<feature type="transmembrane region" description="Helical" evidence="9">
    <location>
        <begin position="990"/>
        <end position="1012"/>
    </location>
</feature>
<evidence type="ECO:0000256" key="4">
    <source>
        <dbReference type="ARBA" id="ARBA00022741"/>
    </source>
</evidence>
<evidence type="ECO:0000256" key="8">
    <source>
        <dbReference type="SAM" id="MobiDB-lite"/>
    </source>
</evidence>
<dbReference type="InterPro" id="IPR017871">
    <property type="entry name" value="ABC_transporter-like_CS"/>
</dbReference>
<dbReference type="CDD" id="cd18580">
    <property type="entry name" value="ABC_6TM_ABCC_D2"/>
    <property type="match status" value="1"/>
</dbReference>
<keyword evidence="2" id="KW-0813">Transport</keyword>
<evidence type="ECO:0000256" key="1">
    <source>
        <dbReference type="ARBA" id="ARBA00004141"/>
    </source>
</evidence>
<dbReference type="InterPro" id="IPR025662">
    <property type="entry name" value="Sigma_54_int_dom_ATP-bd_1"/>
</dbReference>
<evidence type="ECO:0000313" key="12">
    <source>
        <dbReference type="EMBL" id="THZ83191.1"/>
    </source>
</evidence>
<gene>
    <name evidence="12" type="ORF">D6C84_05181</name>
</gene>
<keyword evidence="4" id="KW-0547">Nucleotide-binding</keyword>
<accession>A0A4S9XVX9</accession>
<dbReference type="SUPFAM" id="SSF90123">
    <property type="entry name" value="ABC transporter transmembrane region"/>
    <property type="match status" value="2"/>
</dbReference>
<evidence type="ECO:0000256" key="9">
    <source>
        <dbReference type="SAM" id="Phobius"/>
    </source>
</evidence>
<evidence type="ECO:0000256" key="7">
    <source>
        <dbReference type="ARBA" id="ARBA00023136"/>
    </source>
</evidence>
<feature type="domain" description="ABC transmembrane type-1" evidence="11">
    <location>
        <begin position="958"/>
        <end position="1217"/>
    </location>
</feature>
<sequence length="1497" mass="167813">MVLRRDRQATIHAINRIIRLFYRIDSYLNPSTRFRRKDFLSINKSSHSEVNNGHWLRTVYCVATMQSNIAARLMETFMDTSQWLYFLPVVASVYVTIAVFFRWRELQKSCIKVSVSHQGNTKVVSLSAVCQQHHRVLTVYKLFSLALLVFQSCIVGWSVNSPLQPGNTISEVIHLVAIASIAFLSPREHYRSLSPSKLMVVYLSIRTIADAFTLLFILGTWSALALALKTFLEAGNLIAESQSKESILLDNFRDVSPEEKAGPWSQGVFWWINSALFARQKAAFSLETLPKNPRQLDPSRLRQRLSLAWDQRSKIPKQISSTKTYNCLTETPTTQFTLPLALLQCLMPEFVTIVPTRLLLIVLRYAQPLLISKILQLLAANSLGGQYYQLSCSIIMVSTIVYIGQAIVSSRYEHQLNRLNVMTRAALVGLIYEKTLNTRFTTYKDFSAVTLMSTDVDSLGNISDMFHEAWSQVLEVGVGVTLLAQQIGWFCLVPLLLISGCSNMTRYVAKNLRPRQHAWNKATQDRINKVVSILSSIKIVKMLGLTEVVKSQISDLRHVEIEASKDMRWVSVLANASANALGLFTPPITVILFAAFGKSRLDAETAYTTLAILVMVTHPANMVMTIVPRAIASLASFQRIQDFISKPHYQDSRLRLRQTEGATVDDVSRTSQPAIELDNVEFKLADATNAVLENISLRIDRGSIVICTGPTGVGKSVLALAIAGEVTPSKGSISVISKSTALCVQSAWLSGQSVSEMIRGFSSSSVSHDEGWYRQVLEACCIDREILLHSSKSAGSGHARLSGGQKQRIALARAVYQRCDILVLDDPFSALDQRTQDRVIVNLLSPDGLLRHMHTTVFLITNAARAYPLADRILLLEQRIIKFDGDWSEYLAQFGSLTSYTHEHDSIQAEVDEKKQSVAPRSQKEHTVKDDEFDRDRRPGDAAVYGYYLRSVGAPNMIALLACTSLYSFFSIFPHYWLKWWTEDGNTKDLFYMFGYLMLSAIAWISTSAQMWVNFIKIAPRSGAVLHASLLSTVLGFSQDIQLIDRDLPSALAALCTQIFKLVMQCSLLLTSQKLLVFALPIYAIFIYIVQKVYLRTSRQIRYLELESRSAVYSSFLETVEGITTIRSSNQQQTYLSRTTQNLDLSQRAFYLFLCLQRWLNIILDLAIAVVAIVVITLAVFFTSETSSADVGIALNMVLVANTTLLRLVENWTRMETSVGAAARLKELEDFVPREEDFAVETFVPKDWPSAGGLVLRDLRVGYGSRVVLDNINLTIHAGQKVFICGETGSGKSTLLKAFLRLSTIHHGSIILDNIDITHLSPSLLRSRCFITIPQDAFFQPDISLRDNLDPGNHHSDIEIMTALEKLQLWSYFLDTVSSSFHDDEGAGQVLAQPLSFFPPLSVGHSQLLSLTRALLHCSHHARLNRKPIILLDEPAANLDAEFEDLCSRVIEEEFTEKGFTVCMITHSMKDLRQRVRRGKDVVVRVRDGGVEVVEDV</sequence>
<feature type="domain" description="ABC transporter" evidence="10">
    <location>
        <begin position="675"/>
        <end position="903"/>
    </location>
</feature>
<feature type="transmembrane region" description="Helical" evidence="9">
    <location>
        <begin position="1162"/>
        <end position="1183"/>
    </location>
</feature>
<dbReference type="PROSITE" id="PS50929">
    <property type="entry name" value="ABC_TM1F"/>
    <property type="match status" value="2"/>
</dbReference>
<dbReference type="InterPro" id="IPR027417">
    <property type="entry name" value="P-loop_NTPase"/>
</dbReference>
<dbReference type="SUPFAM" id="SSF52540">
    <property type="entry name" value="P-loop containing nucleoside triphosphate hydrolases"/>
    <property type="match status" value="2"/>
</dbReference>
<dbReference type="Pfam" id="PF00664">
    <property type="entry name" value="ABC_membrane"/>
    <property type="match status" value="2"/>
</dbReference>
<proteinExistence type="predicted"/>
<comment type="caution">
    <text evidence="12">The sequence shown here is derived from an EMBL/GenBank/DDBJ whole genome shotgun (WGS) entry which is preliminary data.</text>
</comment>
<dbReference type="PROSITE" id="PS00211">
    <property type="entry name" value="ABC_TRANSPORTER_1"/>
    <property type="match status" value="1"/>
</dbReference>
<dbReference type="SMART" id="SM00382">
    <property type="entry name" value="AAA"/>
    <property type="match status" value="2"/>
</dbReference>
<dbReference type="Proteomes" id="UP000310039">
    <property type="component" value="Unassembled WGS sequence"/>
</dbReference>
<dbReference type="Gene3D" id="3.40.50.300">
    <property type="entry name" value="P-loop containing nucleotide triphosphate hydrolases"/>
    <property type="match status" value="2"/>
</dbReference>
<feature type="region of interest" description="Disordered" evidence="8">
    <location>
        <begin position="911"/>
        <end position="935"/>
    </location>
</feature>
<dbReference type="InterPro" id="IPR044726">
    <property type="entry name" value="ABCC_6TM_D2"/>
</dbReference>
<dbReference type="PROSITE" id="PS00675">
    <property type="entry name" value="SIGMA54_INTERACT_1"/>
    <property type="match status" value="1"/>
</dbReference>
<dbReference type="Gene3D" id="1.20.1560.10">
    <property type="entry name" value="ABC transporter type 1, transmembrane domain"/>
    <property type="match status" value="2"/>
</dbReference>
<evidence type="ECO:0000256" key="3">
    <source>
        <dbReference type="ARBA" id="ARBA00022692"/>
    </source>
</evidence>
<feature type="domain" description="ABC transmembrane type-1" evidence="11">
    <location>
        <begin position="358"/>
        <end position="632"/>
    </location>
</feature>
<dbReference type="PANTHER" id="PTHR24223:SF345">
    <property type="entry name" value="ABC MULTIDRUG TRANSPORTER (EUROFUNG)"/>
    <property type="match status" value="1"/>
</dbReference>
<feature type="transmembrane region" description="Helical" evidence="9">
    <location>
        <begin position="139"/>
        <end position="157"/>
    </location>
</feature>
<feature type="transmembrane region" description="Helical" evidence="9">
    <location>
        <begin position="169"/>
        <end position="186"/>
    </location>
</feature>
<dbReference type="GO" id="GO:0016887">
    <property type="term" value="F:ATP hydrolysis activity"/>
    <property type="evidence" value="ECO:0007669"/>
    <property type="project" value="InterPro"/>
</dbReference>
<organism evidence="12 13">
    <name type="scientific">Aureobasidium pullulans</name>
    <name type="common">Black yeast</name>
    <name type="synonym">Pullularia pullulans</name>
    <dbReference type="NCBI Taxonomy" id="5580"/>
    <lineage>
        <taxon>Eukaryota</taxon>
        <taxon>Fungi</taxon>
        <taxon>Dikarya</taxon>
        <taxon>Ascomycota</taxon>
        <taxon>Pezizomycotina</taxon>
        <taxon>Dothideomycetes</taxon>
        <taxon>Dothideomycetidae</taxon>
        <taxon>Dothideales</taxon>
        <taxon>Saccotheciaceae</taxon>
        <taxon>Aureobasidium</taxon>
    </lineage>
</organism>
<dbReference type="InterPro" id="IPR036640">
    <property type="entry name" value="ABC1_TM_sf"/>
</dbReference>
<evidence type="ECO:0000256" key="6">
    <source>
        <dbReference type="ARBA" id="ARBA00022989"/>
    </source>
</evidence>
<dbReference type="InterPro" id="IPR011527">
    <property type="entry name" value="ABC1_TM_dom"/>
</dbReference>
<dbReference type="CDD" id="cd18579">
    <property type="entry name" value="ABC_6TM_ABCC_D1"/>
    <property type="match status" value="1"/>
</dbReference>
<feature type="domain" description="ABC transporter" evidence="10">
    <location>
        <begin position="1254"/>
        <end position="1497"/>
    </location>
</feature>
<keyword evidence="3 9" id="KW-0812">Transmembrane</keyword>
<evidence type="ECO:0000259" key="11">
    <source>
        <dbReference type="PROSITE" id="PS50929"/>
    </source>
</evidence>
<evidence type="ECO:0000256" key="2">
    <source>
        <dbReference type="ARBA" id="ARBA00022448"/>
    </source>
</evidence>
<dbReference type="PROSITE" id="PS50893">
    <property type="entry name" value="ABC_TRANSPORTER_2"/>
    <property type="match status" value="2"/>
</dbReference>
<name>A0A4S9XVX9_AURPU</name>
<keyword evidence="5" id="KW-0067">ATP-binding</keyword>
<dbReference type="GO" id="GO:0005524">
    <property type="term" value="F:ATP binding"/>
    <property type="evidence" value="ECO:0007669"/>
    <property type="project" value="UniProtKB-KW"/>
</dbReference>
<dbReference type="EMBL" id="QZBT01000064">
    <property type="protein sequence ID" value="THZ83191.1"/>
    <property type="molecule type" value="Genomic_DNA"/>
</dbReference>
<evidence type="ECO:0000313" key="13">
    <source>
        <dbReference type="Proteomes" id="UP000310039"/>
    </source>
</evidence>
<protein>
    <recommendedName>
        <fullName evidence="14">P-loop containing nucleoside triphosphate hydrolase protein</fullName>
    </recommendedName>
</protein>
<evidence type="ECO:0008006" key="14">
    <source>
        <dbReference type="Google" id="ProtNLM"/>
    </source>
</evidence>
<dbReference type="PANTHER" id="PTHR24223">
    <property type="entry name" value="ATP-BINDING CASSETTE SUB-FAMILY C"/>
    <property type="match status" value="1"/>
</dbReference>
<dbReference type="GO" id="GO:0016020">
    <property type="term" value="C:membrane"/>
    <property type="evidence" value="ECO:0007669"/>
    <property type="project" value="UniProtKB-SubCell"/>
</dbReference>
<feature type="transmembrane region" description="Helical" evidence="9">
    <location>
        <begin position="957"/>
        <end position="978"/>
    </location>
</feature>
<keyword evidence="7 9" id="KW-0472">Membrane</keyword>
<dbReference type="InterPro" id="IPR003593">
    <property type="entry name" value="AAA+_ATPase"/>
</dbReference>
<reference evidence="12 13" key="1">
    <citation type="submission" date="2018-10" db="EMBL/GenBank/DDBJ databases">
        <title>Fifty Aureobasidium pullulans genomes reveal a recombining polyextremotolerant generalist.</title>
        <authorList>
            <person name="Gostincar C."/>
            <person name="Turk M."/>
            <person name="Zajc J."/>
            <person name="Gunde-Cimerman N."/>
        </authorList>
    </citation>
    <scope>NUCLEOTIDE SEQUENCE [LARGE SCALE GENOMIC DNA]</scope>
    <source>
        <strain evidence="12 13">EXF-3403</strain>
    </source>
</reference>
<dbReference type="InterPro" id="IPR044746">
    <property type="entry name" value="ABCC_6TM_D1"/>
</dbReference>
<dbReference type="InterPro" id="IPR003439">
    <property type="entry name" value="ABC_transporter-like_ATP-bd"/>
</dbReference>
<feature type="transmembrane region" description="Helical" evidence="9">
    <location>
        <begin position="207"/>
        <end position="228"/>
    </location>
</feature>
<dbReference type="Pfam" id="PF00005">
    <property type="entry name" value="ABC_tran"/>
    <property type="match status" value="2"/>
</dbReference>
<evidence type="ECO:0000256" key="5">
    <source>
        <dbReference type="ARBA" id="ARBA00022840"/>
    </source>
</evidence>
<comment type="subcellular location">
    <subcellularLocation>
        <location evidence="1">Membrane</location>
        <topology evidence="1">Multi-pass membrane protein</topology>
    </subcellularLocation>
</comment>
<evidence type="ECO:0000259" key="10">
    <source>
        <dbReference type="PROSITE" id="PS50893"/>
    </source>
</evidence>